<protein>
    <submittedName>
        <fullName evidence="4">Uncharacterized protein</fullName>
    </submittedName>
</protein>
<keyword evidence="3" id="KW-0732">Signal</keyword>
<dbReference type="SUPFAM" id="SSF52058">
    <property type="entry name" value="L domain-like"/>
    <property type="match status" value="1"/>
</dbReference>
<proteinExistence type="predicted"/>
<accession>A0AAV6UTQ5</accession>
<organism evidence="4 5">
    <name type="scientific">Oedothorax gibbosus</name>
    <dbReference type="NCBI Taxonomy" id="931172"/>
    <lineage>
        <taxon>Eukaryota</taxon>
        <taxon>Metazoa</taxon>
        <taxon>Ecdysozoa</taxon>
        <taxon>Arthropoda</taxon>
        <taxon>Chelicerata</taxon>
        <taxon>Arachnida</taxon>
        <taxon>Araneae</taxon>
        <taxon>Araneomorphae</taxon>
        <taxon>Entelegynae</taxon>
        <taxon>Araneoidea</taxon>
        <taxon>Linyphiidae</taxon>
        <taxon>Erigoninae</taxon>
        <taxon>Oedothorax</taxon>
    </lineage>
</organism>
<feature type="signal peptide" evidence="3">
    <location>
        <begin position="1"/>
        <end position="34"/>
    </location>
</feature>
<reference evidence="4 5" key="1">
    <citation type="journal article" date="2022" name="Nat. Ecol. Evol.">
        <title>A masculinizing supergene underlies an exaggerated male reproductive morph in a spider.</title>
        <authorList>
            <person name="Hendrickx F."/>
            <person name="De Corte Z."/>
            <person name="Sonet G."/>
            <person name="Van Belleghem S.M."/>
            <person name="Kostlbacher S."/>
            <person name="Vangestel C."/>
        </authorList>
    </citation>
    <scope>NUCLEOTIDE SEQUENCE [LARGE SCALE GENOMIC DNA]</scope>
    <source>
        <strain evidence="4">W744_W776</strain>
    </source>
</reference>
<evidence type="ECO:0000256" key="3">
    <source>
        <dbReference type="SAM" id="SignalP"/>
    </source>
</evidence>
<keyword evidence="1" id="KW-0433">Leucine-rich repeat</keyword>
<dbReference type="Pfam" id="PF13855">
    <property type="entry name" value="LRR_8"/>
    <property type="match status" value="2"/>
</dbReference>
<sequence length="333" mass="37322">MSFLFYFFVEGFHLKITMLPSILLLFGLATTALSDGCPPDESIFPCTCIQNDFDVDATVTCLDEKLSLGNLKRILEVFDHQDSLAVELSGLNLGRVPEDFFQGVNVKRLELWQCPLESLGERPLTGLEDSLETLIISASVMDEDVNFKFPVGHLNNLKLLQLSDNSIPTLGDDWFKDGPKSLEHLILSDNNIGRLGHRAFAGIESLRILFLAGNRFGHFRRSMLPNPASKLVELELDNNGLTSLPENMFSNMPALELISLQTNGLNRITKEIFETVWEQLESLDMRGNSLECDSHLEWMLHAKSMVRLQGTCQTPPEREGVELKDVITGKAKL</sequence>
<name>A0AAV6UTQ5_9ARAC</name>
<keyword evidence="2" id="KW-0677">Repeat</keyword>
<comment type="caution">
    <text evidence="4">The sequence shown here is derived from an EMBL/GenBank/DDBJ whole genome shotgun (WGS) entry which is preliminary data.</text>
</comment>
<evidence type="ECO:0000256" key="1">
    <source>
        <dbReference type="ARBA" id="ARBA00022614"/>
    </source>
</evidence>
<dbReference type="PROSITE" id="PS51450">
    <property type="entry name" value="LRR"/>
    <property type="match status" value="1"/>
</dbReference>
<dbReference type="FunFam" id="3.80.10.10:FF:001360">
    <property type="entry name" value="Uncharacterized protein"/>
    <property type="match status" value="1"/>
</dbReference>
<dbReference type="Proteomes" id="UP000827092">
    <property type="component" value="Unassembled WGS sequence"/>
</dbReference>
<evidence type="ECO:0000313" key="5">
    <source>
        <dbReference type="Proteomes" id="UP000827092"/>
    </source>
</evidence>
<dbReference type="AlphaFoldDB" id="A0AAV6UTQ5"/>
<gene>
    <name evidence="4" type="ORF">JTE90_015601</name>
</gene>
<evidence type="ECO:0000313" key="4">
    <source>
        <dbReference type="EMBL" id="KAG8187731.1"/>
    </source>
</evidence>
<dbReference type="InterPro" id="IPR001611">
    <property type="entry name" value="Leu-rich_rpt"/>
</dbReference>
<dbReference type="InterPro" id="IPR032675">
    <property type="entry name" value="LRR_dom_sf"/>
</dbReference>
<dbReference type="EMBL" id="JAFNEN010000261">
    <property type="protein sequence ID" value="KAG8187731.1"/>
    <property type="molecule type" value="Genomic_DNA"/>
</dbReference>
<dbReference type="SMART" id="SM00369">
    <property type="entry name" value="LRR_TYP"/>
    <property type="match status" value="5"/>
</dbReference>
<dbReference type="InterPro" id="IPR003591">
    <property type="entry name" value="Leu-rich_rpt_typical-subtyp"/>
</dbReference>
<feature type="chain" id="PRO_5043764722" evidence="3">
    <location>
        <begin position="35"/>
        <end position="333"/>
    </location>
</feature>
<dbReference type="PANTHER" id="PTHR24366">
    <property type="entry name" value="IG(IMMUNOGLOBULIN) AND LRR(LEUCINE RICH REPEAT) DOMAINS"/>
    <property type="match status" value="1"/>
</dbReference>
<dbReference type="PANTHER" id="PTHR24366:SF96">
    <property type="entry name" value="LEUCINE RICH REPEAT CONTAINING 53"/>
    <property type="match status" value="1"/>
</dbReference>
<evidence type="ECO:0000256" key="2">
    <source>
        <dbReference type="ARBA" id="ARBA00022737"/>
    </source>
</evidence>
<keyword evidence="5" id="KW-1185">Reference proteome</keyword>
<dbReference type="Gene3D" id="3.80.10.10">
    <property type="entry name" value="Ribonuclease Inhibitor"/>
    <property type="match status" value="2"/>
</dbReference>